<proteinExistence type="predicted"/>
<reference evidence="1" key="1">
    <citation type="submission" date="2021-01" db="EMBL/GenBank/DDBJ databases">
        <authorList>
            <person name="Li R."/>
            <person name="Bekaert M."/>
        </authorList>
    </citation>
    <scope>NUCLEOTIDE SEQUENCE</scope>
    <source>
        <strain evidence="1">Farmed</strain>
    </source>
</reference>
<evidence type="ECO:0000313" key="2">
    <source>
        <dbReference type="Proteomes" id="UP000597762"/>
    </source>
</evidence>
<evidence type="ECO:0000313" key="1">
    <source>
        <dbReference type="EMBL" id="CAE1169907.1"/>
    </source>
</evidence>
<keyword evidence="2" id="KW-1185">Reference proteome</keyword>
<gene>
    <name evidence="1" type="ORF">SPHA_10808</name>
</gene>
<dbReference type="EMBL" id="CAHIKZ030000354">
    <property type="protein sequence ID" value="CAE1169907.1"/>
    <property type="molecule type" value="Genomic_DNA"/>
</dbReference>
<organism evidence="1 2">
    <name type="scientific">Acanthosepion pharaonis</name>
    <name type="common">Pharaoh cuttlefish</name>
    <name type="synonym">Sepia pharaonis</name>
    <dbReference type="NCBI Taxonomy" id="158019"/>
    <lineage>
        <taxon>Eukaryota</taxon>
        <taxon>Metazoa</taxon>
        <taxon>Spiralia</taxon>
        <taxon>Lophotrochozoa</taxon>
        <taxon>Mollusca</taxon>
        <taxon>Cephalopoda</taxon>
        <taxon>Coleoidea</taxon>
        <taxon>Decapodiformes</taxon>
        <taxon>Sepiida</taxon>
        <taxon>Sepiina</taxon>
        <taxon>Sepiidae</taxon>
        <taxon>Acanthosepion</taxon>
    </lineage>
</organism>
<protein>
    <submittedName>
        <fullName evidence="1">Uncharacterized protein</fullName>
    </submittedName>
</protein>
<dbReference type="Proteomes" id="UP000597762">
    <property type="component" value="Unassembled WGS sequence"/>
</dbReference>
<comment type="caution">
    <text evidence="1">The sequence shown here is derived from an EMBL/GenBank/DDBJ whole genome shotgun (WGS) entry which is preliminary data.</text>
</comment>
<sequence length="196" mass="20056">MKQARIVLPPPYSGPLSFLSVVEATSPLVQVGPLLQPAAVDAPAAPASAPPDAVAAHASARVAYPEQLLCCGRPASAALRQHPFLGRPAGEVELIHSLSSSLLHSICYQGPFFVSSALGCSGVGRGACFVCGTGFLVGHNLTRCPAAPQGQQDGRCPSTTTKNASVATGKDMGISLNFGRVNVTMTTTSLVAISDF</sequence>
<name>A0A812B658_ACAPH</name>
<dbReference type="AlphaFoldDB" id="A0A812B658"/>
<accession>A0A812B658</accession>